<accession>X1TXC9</accession>
<evidence type="ECO:0000313" key="1">
    <source>
        <dbReference type="EMBL" id="GAI92240.1"/>
    </source>
</evidence>
<organism evidence="1">
    <name type="scientific">marine sediment metagenome</name>
    <dbReference type="NCBI Taxonomy" id="412755"/>
    <lineage>
        <taxon>unclassified sequences</taxon>
        <taxon>metagenomes</taxon>
        <taxon>ecological metagenomes</taxon>
    </lineage>
</organism>
<evidence type="ECO:0008006" key="2">
    <source>
        <dbReference type="Google" id="ProtNLM"/>
    </source>
</evidence>
<protein>
    <recommendedName>
        <fullName evidence="2">Peptidase A2 domain-containing protein</fullName>
    </recommendedName>
</protein>
<reference evidence="1" key="1">
    <citation type="journal article" date="2014" name="Front. Microbiol.">
        <title>High frequency of phylogenetically diverse reductive dehalogenase-homologous genes in deep subseafloor sedimentary metagenomes.</title>
        <authorList>
            <person name="Kawai M."/>
            <person name="Futagami T."/>
            <person name="Toyoda A."/>
            <person name="Takaki Y."/>
            <person name="Nishi S."/>
            <person name="Hori S."/>
            <person name="Arai W."/>
            <person name="Tsubouchi T."/>
            <person name="Morono Y."/>
            <person name="Uchiyama I."/>
            <person name="Ito T."/>
            <person name="Fujiyama A."/>
            <person name="Inagaki F."/>
            <person name="Takami H."/>
        </authorList>
    </citation>
    <scope>NUCLEOTIDE SEQUENCE</scope>
    <source>
        <strain evidence="1">Expedition CK06-06</strain>
    </source>
</reference>
<dbReference type="AlphaFoldDB" id="X1TXC9"/>
<gene>
    <name evidence="1" type="ORF">S12H4_32668</name>
</gene>
<name>X1TXC9_9ZZZZ</name>
<proteinExistence type="predicted"/>
<sequence length="67" mass="7158">MSKNKISIHALTRNYTSISRVITSPITVQNTNTGSVEQTSGIWDTGATGSAITKSLSQKLGLIPRLL</sequence>
<dbReference type="EMBL" id="BARW01019173">
    <property type="protein sequence ID" value="GAI92240.1"/>
    <property type="molecule type" value="Genomic_DNA"/>
</dbReference>
<comment type="caution">
    <text evidence="1">The sequence shown here is derived from an EMBL/GenBank/DDBJ whole genome shotgun (WGS) entry which is preliminary data.</text>
</comment>